<dbReference type="EMBL" id="KV722940">
    <property type="protein sequence ID" value="OCH83606.1"/>
    <property type="molecule type" value="Genomic_DNA"/>
</dbReference>
<evidence type="ECO:0000313" key="2">
    <source>
        <dbReference type="EMBL" id="OCH83606.1"/>
    </source>
</evidence>
<gene>
    <name evidence="2" type="ORF">OBBRIDRAFT_799687</name>
</gene>
<evidence type="ECO:0000313" key="3">
    <source>
        <dbReference type="Proteomes" id="UP000250043"/>
    </source>
</evidence>
<evidence type="ECO:0000256" key="1">
    <source>
        <dbReference type="SAM" id="MobiDB-lite"/>
    </source>
</evidence>
<protein>
    <submittedName>
        <fullName evidence="2">Uncharacterized protein</fullName>
    </submittedName>
</protein>
<keyword evidence="3" id="KW-1185">Reference proteome</keyword>
<proteinExistence type="predicted"/>
<dbReference type="Proteomes" id="UP000250043">
    <property type="component" value="Unassembled WGS sequence"/>
</dbReference>
<sequence length="71" mass="7979">MARRLCAHRLVHQQLFPSMLRLALLRITFRLPATPTIQGHRMAQTRPPKQSKCTTRPSSSSRIAHSGTSST</sequence>
<name>A0A8E2DE71_9APHY</name>
<feature type="compositionally biased region" description="Polar residues" evidence="1">
    <location>
        <begin position="47"/>
        <end position="71"/>
    </location>
</feature>
<feature type="region of interest" description="Disordered" evidence="1">
    <location>
        <begin position="35"/>
        <end position="71"/>
    </location>
</feature>
<accession>A0A8E2DE71</accession>
<organism evidence="2 3">
    <name type="scientific">Obba rivulosa</name>
    <dbReference type="NCBI Taxonomy" id="1052685"/>
    <lineage>
        <taxon>Eukaryota</taxon>
        <taxon>Fungi</taxon>
        <taxon>Dikarya</taxon>
        <taxon>Basidiomycota</taxon>
        <taxon>Agaricomycotina</taxon>
        <taxon>Agaricomycetes</taxon>
        <taxon>Polyporales</taxon>
        <taxon>Gelatoporiaceae</taxon>
        <taxon>Obba</taxon>
    </lineage>
</organism>
<reference evidence="2 3" key="1">
    <citation type="submission" date="2016-07" db="EMBL/GenBank/DDBJ databases">
        <title>Draft genome of the white-rot fungus Obba rivulosa 3A-2.</title>
        <authorList>
            <consortium name="DOE Joint Genome Institute"/>
            <person name="Miettinen O."/>
            <person name="Riley R."/>
            <person name="Acob R."/>
            <person name="Barry K."/>
            <person name="Cullen D."/>
            <person name="De Vries R."/>
            <person name="Hainaut M."/>
            <person name="Hatakka A."/>
            <person name="Henrissat B."/>
            <person name="Hilden K."/>
            <person name="Kuo R."/>
            <person name="Labutti K."/>
            <person name="Lipzen A."/>
            <person name="Makela M.R."/>
            <person name="Sandor L."/>
            <person name="Spatafora J.W."/>
            <person name="Grigoriev I.V."/>
            <person name="Hibbett D.S."/>
        </authorList>
    </citation>
    <scope>NUCLEOTIDE SEQUENCE [LARGE SCALE GENOMIC DNA]</scope>
    <source>
        <strain evidence="2 3">3A-2</strain>
    </source>
</reference>
<dbReference type="AlphaFoldDB" id="A0A8E2DE71"/>